<dbReference type="InterPro" id="IPR035895">
    <property type="entry name" value="HPr-like_sf"/>
</dbReference>
<dbReference type="GO" id="GO:0009401">
    <property type="term" value="P:phosphoenolpyruvate-dependent sugar phosphotransferase system"/>
    <property type="evidence" value="ECO:0007669"/>
    <property type="project" value="UniProtKB-KW"/>
</dbReference>
<dbReference type="InterPro" id="IPR050399">
    <property type="entry name" value="HPr"/>
</dbReference>
<organism evidence="6 8">
    <name type="scientific">Eubacterium ventriosum</name>
    <dbReference type="NCBI Taxonomy" id="39496"/>
    <lineage>
        <taxon>Bacteria</taxon>
        <taxon>Bacillati</taxon>
        <taxon>Bacillota</taxon>
        <taxon>Clostridia</taxon>
        <taxon>Eubacteriales</taxon>
        <taxon>Eubacteriaceae</taxon>
        <taxon>Eubacterium</taxon>
    </lineage>
</organism>
<accession>A0A413T6Q2</accession>
<evidence type="ECO:0000313" key="6">
    <source>
        <dbReference type="EMBL" id="RHA80291.1"/>
    </source>
</evidence>
<dbReference type="EMBL" id="QSFO01000001">
    <property type="protein sequence ID" value="RHA57284.1"/>
    <property type="molecule type" value="Genomic_DNA"/>
</dbReference>
<dbReference type="PROSITE" id="PS51350">
    <property type="entry name" value="PTS_HPR_DOM"/>
    <property type="match status" value="1"/>
</dbReference>
<protein>
    <submittedName>
        <fullName evidence="6">HPr family phosphocarrier protein</fullName>
    </submittedName>
</protein>
<evidence type="ECO:0000256" key="1">
    <source>
        <dbReference type="ARBA" id="ARBA00004496"/>
    </source>
</evidence>
<evidence type="ECO:0000256" key="2">
    <source>
        <dbReference type="ARBA" id="ARBA00022490"/>
    </source>
</evidence>
<evidence type="ECO:0000313" key="8">
    <source>
        <dbReference type="Proteomes" id="UP000285740"/>
    </source>
</evidence>
<keyword evidence="3" id="KW-0598">Phosphotransferase system</keyword>
<evidence type="ECO:0000313" key="5">
    <source>
        <dbReference type="EMBL" id="RHA57284.1"/>
    </source>
</evidence>
<proteinExistence type="predicted"/>
<dbReference type="EMBL" id="QSFV01000017">
    <property type="protein sequence ID" value="RHA80291.1"/>
    <property type="molecule type" value="Genomic_DNA"/>
</dbReference>
<dbReference type="CDD" id="cd00367">
    <property type="entry name" value="PTS-HPr_like"/>
    <property type="match status" value="1"/>
</dbReference>
<dbReference type="Proteomes" id="UP000285740">
    <property type="component" value="Unassembled WGS sequence"/>
</dbReference>
<dbReference type="PRINTS" id="PR00107">
    <property type="entry name" value="PHOSPHOCPHPR"/>
</dbReference>
<evidence type="ECO:0000259" key="4">
    <source>
        <dbReference type="PROSITE" id="PS51350"/>
    </source>
</evidence>
<dbReference type="Pfam" id="PF00381">
    <property type="entry name" value="PTS-HPr"/>
    <property type="match status" value="1"/>
</dbReference>
<keyword evidence="2" id="KW-0963">Cytoplasm</keyword>
<reference evidence="7 8" key="1">
    <citation type="submission" date="2018-08" db="EMBL/GenBank/DDBJ databases">
        <title>A genome reference for cultivated species of the human gut microbiota.</title>
        <authorList>
            <person name="Zou Y."/>
            <person name="Xue W."/>
            <person name="Luo G."/>
        </authorList>
    </citation>
    <scope>NUCLEOTIDE SEQUENCE [LARGE SCALE GENOMIC DNA]</scope>
    <source>
        <strain evidence="6 8">AM42-30</strain>
        <strain evidence="5 7">AM43-2</strain>
    </source>
</reference>
<evidence type="ECO:0000313" key="7">
    <source>
        <dbReference type="Proteomes" id="UP000284598"/>
    </source>
</evidence>
<dbReference type="InterPro" id="IPR000032">
    <property type="entry name" value="HPr-like"/>
</dbReference>
<dbReference type="Proteomes" id="UP000284598">
    <property type="component" value="Unassembled WGS sequence"/>
</dbReference>
<dbReference type="GO" id="GO:0005737">
    <property type="term" value="C:cytoplasm"/>
    <property type="evidence" value="ECO:0007669"/>
    <property type="project" value="UniProtKB-SubCell"/>
</dbReference>
<dbReference type="Gene3D" id="3.30.1340.10">
    <property type="entry name" value="HPr-like"/>
    <property type="match status" value="1"/>
</dbReference>
<feature type="domain" description="HPr" evidence="4">
    <location>
        <begin position="1"/>
        <end position="85"/>
    </location>
</feature>
<comment type="caution">
    <text evidence="6">The sequence shown here is derived from an EMBL/GenBank/DDBJ whole genome shotgun (WGS) entry which is preliminary data.</text>
</comment>
<dbReference type="AlphaFoldDB" id="A0A413T6Q2"/>
<dbReference type="PANTHER" id="PTHR33705">
    <property type="entry name" value="PHOSPHOCARRIER PROTEIN HPR"/>
    <property type="match status" value="1"/>
</dbReference>
<comment type="subcellular location">
    <subcellularLocation>
        <location evidence="1">Cytoplasm</location>
    </subcellularLocation>
</comment>
<dbReference type="PANTHER" id="PTHR33705:SF2">
    <property type="entry name" value="PHOSPHOCARRIER PROTEIN NPR"/>
    <property type="match status" value="1"/>
</dbReference>
<sequence length="85" mass="9495">MIQIDHIINNVDGLHARPIAELADIAKKLGTQIFILKGEKITNVENITEVISFGARYGQKITIVVNGYNEDNASELVKEYIKNNL</sequence>
<dbReference type="NCBIfam" id="TIGR01003">
    <property type="entry name" value="PTS_HPr_family"/>
    <property type="match status" value="1"/>
</dbReference>
<evidence type="ECO:0000256" key="3">
    <source>
        <dbReference type="ARBA" id="ARBA00022683"/>
    </source>
</evidence>
<dbReference type="RefSeq" id="WP_005360499.1">
    <property type="nucleotide sequence ID" value="NZ_CAUBDO010000024.1"/>
</dbReference>
<gene>
    <name evidence="6" type="ORF">DW918_06455</name>
    <name evidence="5" type="ORF">DW929_00145</name>
</gene>
<name>A0A413T6Q2_9FIRM</name>
<dbReference type="SUPFAM" id="SSF55594">
    <property type="entry name" value="HPr-like"/>
    <property type="match status" value="1"/>
</dbReference>